<evidence type="ECO:0000313" key="3">
    <source>
        <dbReference type="EnsemblMetazoa" id="XP_038055306.1"/>
    </source>
</evidence>
<evidence type="ECO:0000256" key="2">
    <source>
        <dbReference type="SAM" id="Phobius"/>
    </source>
</evidence>
<name>A0A913ZW67_PATMI</name>
<keyword evidence="2" id="KW-1133">Transmembrane helix</keyword>
<protein>
    <recommendedName>
        <fullName evidence="5">Lysosomal-associated transmembrane protein 4B</fullName>
    </recommendedName>
</protein>
<accession>A0A913ZW67</accession>
<reference evidence="3" key="1">
    <citation type="submission" date="2022-11" db="UniProtKB">
        <authorList>
            <consortium name="EnsemblMetazoa"/>
        </authorList>
    </citation>
    <scope>IDENTIFICATION</scope>
</reference>
<keyword evidence="2" id="KW-0472">Membrane</keyword>
<feature type="transmembrane region" description="Helical" evidence="2">
    <location>
        <begin position="58"/>
        <end position="83"/>
    </location>
</feature>
<dbReference type="RefSeq" id="XP_038055306.1">
    <property type="nucleotide sequence ID" value="XM_038199378.1"/>
</dbReference>
<keyword evidence="2" id="KW-0812">Transmembrane</keyword>
<dbReference type="PANTHER" id="PTHR36694">
    <property type="entry name" value="PASIFLORA 1, ISOFORM A-RELATED"/>
    <property type="match status" value="1"/>
</dbReference>
<dbReference type="AlphaFoldDB" id="A0A913ZW67"/>
<feature type="region of interest" description="Disordered" evidence="1">
    <location>
        <begin position="201"/>
        <end position="240"/>
    </location>
</feature>
<dbReference type="OMA" id="FELYYIN"/>
<dbReference type="OrthoDB" id="10067585at2759"/>
<feature type="transmembrane region" description="Helical" evidence="2">
    <location>
        <begin position="20"/>
        <end position="38"/>
    </location>
</feature>
<keyword evidence="4" id="KW-1185">Reference proteome</keyword>
<organism evidence="3 4">
    <name type="scientific">Patiria miniata</name>
    <name type="common">Bat star</name>
    <name type="synonym">Asterina miniata</name>
    <dbReference type="NCBI Taxonomy" id="46514"/>
    <lineage>
        <taxon>Eukaryota</taxon>
        <taxon>Metazoa</taxon>
        <taxon>Echinodermata</taxon>
        <taxon>Eleutherozoa</taxon>
        <taxon>Asterozoa</taxon>
        <taxon>Asteroidea</taxon>
        <taxon>Valvatacea</taxon>
        <taxon>Valvatida</taxon>
        <taxon>Asterinidae</taxon>
        <taxon>Patiria</taxon>
    </lineage>
</organism>
<dbReference type="EnsemblMetazoa" id="XM_038199378.1">
    <property type="protein sequence ID" value="XP_038055306.1"/>
    <property type="gene ID" value="LOC119727491"/>
</dbReference>
<dbReference type="Proteomes" id="UP000887568">
    <property type="component" value="Unplaced"/>
</dbReference>
<evidence type="ECO:0008006" key="5">
    <source>
        <dbReference type="Google" id="ProtNLM"/>
    </source>
</evidence>
<proteinExistence type="predicted"/>
<feature type="transmembrane region" description="Helical" evidence="2">
    <location>
        <begin position="136"/>
        <end position="164"/>
    </location>
</feature>
<sequence>MAILRRCCCWDNVRSGSMAAGIYTLIYNALSVAVAAYQIAKSMESSYGNNSNIQDDMTIGYCIGLGFLGLLIISSILLLVGVVKDKRGFLLPYMVMLPLQILMQIIVCILIIYALATASHSQYEMPDLDRQMTAPMFITAFLISMLIAILGLTILNVFCFLCVVSQYTELRDGRGRLQNVNADKLSMMGYMPLQEQHQLQPMLHKPSQQQQQQQGDYLSKPYTDYPEKDQPPTYYPQEEV</sequence>
<dbReference type="PANTHER" id="PTHR36694:SF11">
    <property type="entry name" value="LP21121P-RELATED"/>
    <property type="match status" value="1"/>
</dbReference>
<evidence type="ECO:0000313" key="4">
    <source>
        <dbReference type="Proteomes" id="UP000887568"/>
    </source>
</evidence>
<dbReference type="GeneID" id="119727491"/>
<feature type="transmembrane region" description="Helical" evidence="2">
    <location>
        <begin position="95"/>
        <end position="116"/>
    </location>
</feature>
<evidence type="ECO:0000256" key="1">
    <source>
        <dbReference type="SAM" id="MobiDB-lite"/>
    </source>
</evidence>